<name>A0A344LLT8_9PSEU</name>
<feature type="signal peptide" evidence="1">
    <location>
        <begin position="1"/>
        <end position="21"/>
    </location>
</feature>
<dbReference type="KEGG" id="aab:A4R43_33705"/>
<organism evidence="2 3">
    <name type="scientific">Amycolatopsis albispora</name>
    <dbReference type="NCBI Taxonomy" id="1804986"/>
    <lineage>
        <taxon>Bacteria</taxon>
        <taxon>Bacillati</taxon>
        <taxon>Actinomycetota</taxon>
        <taxon>Actinomycetes</taxon>
        <taxon>Pseudonocardiales</taxon>
        <taxon>Pseudonocardiaceae</taxon>
        <taxon>Amycolatopsis</taxon>
    </lineage>
</organism>
<evidence type="ECO:0000313" key="2">
    <source>
        <dbReference type="EMBL" id="AXB49012.1"/>
    </source>
</evidence>
<protein>
    <recommendedName>
        <fullName evidence="4">Secreted protein</fullName>
    </recommendedName>
</protein>
<evidence type="ECO:0000256" key="1">
    <source>
        <dbReference type="SAM" id="SignalP"/>
    </source>
</evidence>
<dbReference type="EMBL" id="CP015163">
    <property type="protein sequence ID" value="AXB49012.1"/>
    <property type="molecule type" value="Genomic_DNA"/>
</dbReference>
<proteinExistence type="predicted"/>
<accession>A0A344LLT8</accession>
<reference evidence="2 3" key="1">
    <citation type="submission" date="2016-04" db="EMBL/GenBank/DDBJ databases">
        <title>Complete genome sequence and analysis of deep-sea sediment isolate, Amycolatopsis sp. WP1.</title>
        <authorList>
            <person name="Wang H."/>
            <person name="Chen S."/>
            <person name="Wu Q."/>
        </authorList>
    </citation>
    <scope>NUCLEOTIDE SEQUENCE [LARGE SCALE GENOMIC DNA]</scope>
    <source>
        <strain evidence="2 3">WP1</strain>
    </source>
</reference>
<keyword evidence="1" id="KW-0732">Signal</keyword>
<keyword evidence="3" id="KW-1185">Reference proteome</keyword>
<sequence>MLVTGVAVAAFSGAAGGVASAADSTPIWVLPGVDLGSVLDPTIGIPGGLAPVFDLLKLIGA</sequence>
<dbReference type="Proteomes" id="UP000250434">
    <property type="component" value="Chromosome"/>
</dbReference>
<evidence type="ECO:0008006" key="4">
    <source>
        <dbReference type="Google" id="ProtNLM"/>
    </source>
</evidence>
<gene>
    <name evidence="2" type="ORF">A4R43_33705</name>
</gene>
<feature type="chain" id="PRO_5016666087" description="Secreted protein" evidence="1">
    <location>
        <begin position="22"/>
        <end position="61"/>
    </location>
</feature>
<evidence type="ECO:0000313" key="3">
    <source>
        <dbReference type="Proteomes" id="UP000250434"/>
    </source>
</evidence>
<dbReference type="OrthoDB" id="3637992at2"/>
<dbReference type="AlphaFoldDB" id="A0A344LLT8"/>